<evidence type="ECO:0000256" key="1">
    <source>
        <dbReference type="SAM" id="MobiDB-lite"/>
    </source>
</evidence>
<proteinExistence type="predicted"/>
<dbReference type="Proteomes" id="UP001487296">
    <property type="component" value="Unassembled WGS sequence"/>
</dbReference>
<evidence type="ECO:0000256" key="2">
    <source>
        <dbReference type="SAM" id="SignalP"/>
    </source>
</evidence>
<dbReference type="RefSeq" id="WP_215759023.1">
    <property type="nucleotide sequence ID" value="NZ_JAHKBE010000005.1"/>
</dbReference>
<keyword evidence="2" id="KW-0732">Signal</keyword>
<evidence type="ECO:0008006" key="5">
    <source>
        <dbReference type="Google" id="ProtNLM"/>
    </source>
</evidence>
<comment type="caution">
    <text evidence="3">The sequence shown here is derived from an EMBL/GenBank/DDBJ whole genome shotgun (WGS) entry which is preliminary data.</text>
</comment>
<accession>A0ABV1FNL6</accession>
<feature type="signal peptide" evidence="2">
    <location>
        <begin position="1"/>
        <end position="22"/>
    </location>
</feature>
<sequence length="155" mass="18254">MKTILTTLIMALVMTAFTTSAAAQKDSKSQRLSREQLAEVQAKHIAHSLAFDEKTTARFIDTYTQCQKEIWALGPRLRSTPNNTEEQNEQAIKQRFEMSHKILNIREKYYKTYSQFLSQAQIQRVYKLERQMSKRLEKNRQNGKRKGPRRPESMR</sequence>
<evidence type="ECO:0000313" key="4">
    <source>
        <dbReference type="Proteomes" id="UP001487296"/>
    </source>
</evidence>
<organism evidence="3 4">
    <name type="scientific">Hallella faecis</name>
    <dbReference type="NCBI Taxonomy" id="2841596"/>
    <lineage>
        <taxon>Bacteria</taxon>
        <taxon>Pseudomonadati</taxon>
        <taxon>Bacteroidota</taxon>
        <taxon>Bacteroidia</taxon>
        <taxon>Bacteroidales</taxon>
        <taxon>Prevotellaceae</taxon>
        <taxon>Hallella</taxon>
    </lineage>
</organism>
<keyword evidence="4" id="KW-1185">Reference proteome</keyword>
<gene>
    <name evidence="3" type="ORF">AAAT34_02865</name>
</gene>
<reference evidence="3 4" key="1">
    <citation type="submission" date="2024-04" db="EMBL/GenBank/DDBJ databases">
        <title>Human intestinal bacterial collection.</title>
        <authorList>
            <person name="Pauvert C."/>
            <person name="Hitch T.C.A."/>
            <person name="Clavel T."/>
        </authorList>
    </citation>
    <scope>NUCLEOTIDE SEQUENCE [LARGE SCALE GENOMIC DNA]</scope>
    <source>
        <strain evidence="3 4">CLA-AA-H145</strain>
    </source>
</reference>
<dbReference type="EMBL" id="JBBNFP010000006">
    <property type="protein sequence ID" value="MEQ2485994.1"/>
    <property type="molecule type" value="Genomic_DNA"/>
</dbReference>
<name>A0ABV1FNL6_9BACT</name>
<feature type="region of interest" description="Disordered" evidence="1">
    <location>
        <begin position="132"/>
        <end position="155"/>
    </location>
</feature>
<feature type="chain" id="PRO_5045453478" description="Spy/CpxP family protein refolding chaperone" evidence="2">
    <location>
        <begin position="23"/>
        <end position="155"/>
    </location>
</feature>
<evidence type="ECO:0000313" key="3">
    <source>
        <dbReference type="EMBL" id="MEQ2485994.1"/>
    </source>
</evidence>
<protein>
    <recommendedName>
        <fullName evidence="5">Spy/CpxP family protein refolding chaperone</fullName>
    </recommendedName>
</protein>